<feature type="transmembrane region" description="Helical" evidence="9">
    <location>
        <begin position="269"/>
        <end position="291"/>
    </location>
</feature>
<dbReference type="Proteomes" id="UP000214646">
    <property type="component" value="Unassembled WGS sequence"/>
</dbReference>
<comment type="caution">
    <text evidence="11">The sequence shown here is derived from an EMBL/GenBank/DDBJ whole genome shotgun (WGS) entry which is preliminary data.</text>
</comment>
<protein>
    <submittedName>
        <fullName evidence="11">Glycosyltransferase</fullName>
    </submittedName>
</protein>
<feature type="transmembrane region" description="Helical" evidence="9">
    <location>
        <begin position="238"/>
        <end position="257"/>
    </location>
</feature>
<keyword evidence="3" id="KW-0328">Glycosyltransferase</keyword>
<keyword evidence="6 9" id="KW-1133">Transmembrane helix</keyword>
<name>A0A225DJV4_9BACT</name>
<dbReference type="FunFam" id="3.90.550.10:FF:000079">
    <property type="entry name" value="Probable glycosyl transferase"/>
    <property type="match status" value="1"/>
</dbReference>
<evidence type="ECO:0000256" key="4">
    <source>
        <dbReference type="ARBA" id="ARBA00022679"/>
    </source>
</evidence>
<dbReference type="AlphaFoldDB" id="A0A225DJV4"/>
<dbReference type="Gene3D" id="3.90.550.10">
    <property type="entry name" value="Spore Coat Polysaccharide Biosynthesis Protein SpsA, Chain A"/>
    <property type="match status" value="1"/>
</dbReference>
<keyword evidence="4 11" id="KW-0808">Transferase</keyword>
<evidence type="ECO:0000256" key="6">
    <source>
        <dbReference type="ARBA" id="ARBA00022989"/>
    </source>
</evidence>
<dbReference type="Pfam" id="PF00535">
    <property type="entry name" value="Glycos_transf_2"/>
    <property type="match status" value="1"/>
</dbReference>
<dbReference type="GO" id="GO:0016757">
    <property type="term" value="F:glycosyltransferase activity"/>
    <property type="evidence" value="ECO:0007669"/>
    <property type="project" value="UniProtKB-KW"/>
</dbReference>
<keyword evidence="12" id="KW-1185">Reference proteome</keyword>
<dbReference type="CDD" id="cd04187">
    <property type="entry name" value="DPM1_like_bac"/>
    <property type="match status" value="1"/>
</dbReference>
<evidence type="ECO:0000313" key="12">
    <source>
        <dbReference type="Proteomes" id="UP000214646"/>
    </source>
</evidence>
<sequence length="329" mass="36264">MHAAAPSLSVVVPCYNEELVLDALHDRLARVCDALAVDHELVFINDGSKDATWTKMTALAARDPNMVCVNLSRNHGHQLALTAGLSVCQGDQILIIDADLQDPPEALPEMLALMARERADVVYGQRASRQGETFFKRATAYLFYRALGWLADAPIPQDTGDFRLMTRRVLDQFLSMPERHRFVRGMVSWLGYKQVPYLYERHPRAAGETHYTIRKMVRFAGDAVTGFSVKPLALPLRVGGLCGAAAVVTTALAGWWWVAHGEIPSVGLLAALVLLLAGGQFLTLGVIGEYLGRMYTEVRGRPLYVIEQVVRGQEAATLPVGERARREVA</sequence>
<evidence type="ECO:0000256" key="1">
    <source>
        <dbReference type="ARBA" id="ARBA00004651"/>
    </source>
</evidence>
<dbReference type="EMBL" id="NIDE01000014">
    <property type="protein sequence ID" value="OWK37726.1"/>
    <property type="molecule type" value="Genomic_DNA"/>
</dbReference>
<accession>A0A225DJV4</accession>
<keyword evidence="2" id="KW-1003">Cell membrane</keyword>
<comment type="similarity">
    <text evidence="8">Belongs to the glycosyltransferase 2 family. GtrB subfamily.</text>
</comment>
<keyword evidence="5 9" id="KW-0812">Transmembrane</keyword>
<evidence type="ECO:0000256" key="3">
    <source>
        <dbReference type="ARBA" id="ARBA00022676"/>
    </source>
</evidence>
<dbReference type="OrthoDB" id="9807778at2"/>
<dbReference type="PANTHER" id="PTHR48090">
    <property type="entry name" value="UNDECAPRENYL-PHOSPHATE 4-DEOXY-4-FORMAMIDO-L-ARABINOSE TRANSFERASE-RELATED"/>
    <property type="match status" value="1"/>
</dbReference>
<dbReference type="RefSeq" id="WP_088257586.1">
    <property type="nucleotide sequence ID" value="NZ_NIDE01000014.1"/>
</dbReference>
<gene>
    <name evidence="11" type="ORF">FRUB_06846</name>
</gene>
<evidence type="ECO:0000256" key="2">
    <source>
        <dbReference type="ARBA" id="ARBA00022475"/>
    </source>
</evidence>
<evidence type="ECO:0000259" key="10">
    <source>
        <dbReference type="Pfam" id="PF00535"/>
    </source>
</evidence>
<dbReference type="InterPro" id="IPR001173">
    <property type="entry name" value="Glyco_trans_2-like"/>
</dbReference>
<dbReference type="InterPro" id="IPR029044">
    <property type="entry name" value="Nucleotide-diphossugar_trans"/>
</dbReference>
<evidence type="ECO:0000313" key="11">
    <source>
        <dbReference type="EMBL" id="OWK37726.1"/>
    </source>
</evidence>
<keyword evidence="7 9" id="KW-0472">Membrane</keyword>
<reference evidence="12" key="1">
    <citation type="submission" date="2017-06" db="EMBL/GenBank/DDBJ databases">
        <title>Genome analysis of Fimbriiglobus ruber SP5, the first member of the order Planctomycetales with confirmed chitinolytic capability.</title>
        <authorList>
            <person name="Ravin N.V."/>
            <person name="Rakitin A.L."/>
            <person name="Ivanova A.A."/>
            <person name="Beletsky A.V."/>
            <person name="Kulichevskaya I.S."/>
            <person name="Mardanov A.V."/>
            <person name="Dedysh S.N."/>
        </authorList>
    </citation>
    <scope>NUCLEOTIDE SEQUENCE [LARGE SCALE GENOMIC DNA]</scope>
    <source>
        <strain evidence="12">SP5</strain>
    </source>
</reference>
<dbReference type="SUPFAM" id="SSF53448">
    <property type="entry name" value="Nucleotide-diphospho-sugar transferases"/>
    <property type="match status" value="1"/>
</dbReference>
<proteinExistence type="inferred from homology"/>
<organism evidence="11 12">
    <name type="scientific">Fimbriiglobus ruber</name>
    <dbReference type="NCBI Taxonomy" id="1908690"/>
    <lineage>
        <taxon>Bacteria</taxon>
        <taxon>Pseudomonadati</taxon>
        <taxon>Planctomycetota</taxon>
        <taxon>Planctomycetia</taxon>
        <taxon>Gemmatales</taxon>
        <taxon>Gemmataceae</taxon>
        <taxon>Fimbriiglobus</taxon>
    </lineage>
</organism>
<comment type="subcellular location">
    <subcellularLocation>
        <location evidence="1">Cell membrane</location>
        <topology evidence="1">Multi-pass membrane protein</topology>
    </subcellularLocation>
</comment>
<evidence type="ECO:0000256" key="7">
    <source>
        <dbReference type="ARBA" id="ARBA00023136"/>
    </source>
</evidence>
<evidence type="ECO:0000256" key="8">
    <source>
        <dbReference type="ARBA" id="ARBA00038152"/>
    </source>
</evidence>
<evidence type="ECO:0000256" key="5">
    <source>
        <dbReference type="ARBA" id="ARBA00022692"/>
    </source>
</evidence>
<dbReference type="PANTHER" id="PTHR48090:SF1">
    <property type="entry name" value="PROPHAGE BACTOPRENOL GLUCOSYL TRANSFERASE HOMOLOG"/>
    <property type="match status" value="1"/>
</dbReference>
<evidence type="ECO:0000256" key="9">
    <source>
        <dbReference type="SAM" id="Phobius"/>
    </source>
</evidence>
<feature type="domain" description="Glycosyltransferase 2-like" evidence="10">
    <location>
        <begin position="9"/>
        <end position="172"/>
    </location>
</feature>
<dbReference type="InterPro" id="IPR050256">
    <property type="entry name" value="Glycosyltransferase_2"/>
</dbReference>
<dbReference type="GO" id="GO:0005886">
    <property type="term" value="C:plasma membrane"/>
    <property type="evidence" value="ECO:0007669"/>
    <property type="project" value="UniProtKB-SubCell"/>
</dbReference>